<dbReference type="Pfam" id="PF00111">
    <property type="entry name" value="Fer2"/>
    <property type="match status" value="1"/>
</dbReference>
<evidence type="ECO:0000313" key="25">
    <source>
        <dbReference type="Proteomes" id="UP001152562"/>
    </source>
</evidence>
<feature type="binding site" evidence="21">
    <location>
        <position position="1096"/>
    </location>
    <ligand>
        <name>Mo-molybdopterin</name>
        <dbReference type="ChEBI" id="CHEBI:71302"/>
    </ligand>
    <ligandPart>
        <name>Mo</name>
        <dbReference type="ChEBI" id="CHEBI:28685"/>
    </ligandPart>
</feature>
<keyword evidence="12 21" id="KW-0408">Iron</keyword>
<dbReference type="PROSITE" id="PS00197">
    <property type="entry name" value="2FE2S_FER_1"/>
    <property type="match status" value="1"/>
</dbReference>
<feature type="binding site" evidence="21">
    <location>
        <position position="157"/>
    </location>
    <ligand>
        <name>[2Fe-2S] cluster</name>
        <dbReference type="ChEBI" id="CHEBI:190135"/>
        <label>2</label>
    </ligand>
</feature>
<accession>A0A9P0WVX0</accession>
<dbReference type="InterPro" id="IPR016166">
    <property type="entry name" value="FAD-bd_PCMH"/>
</dbReference>
<dbReference type="Gene3D" id="3.30.43.10">
    <property type="entry name" value="Uridine Diphospho-n-acetylenolpyruvylglucosamine Reductase, domain 2"/>
    <property type="match status" value="1"/>
</dbReference>
<feature type="binding site" evidence="20">
    <location>
        <position position="441"/>
    </location>
    <ligand>
        <name>FAD</name>
        <dbReference type="ChEBI" id="CHEBI:57692"/>
    </ligand>
</feature>
<dbReference type="InterPro" id="IPR016169">
    <property type="entry name" value="FAD-bd_PCMH_sub2"/>
</dbReference>
<dbReference type="InterPro" id="IPR000674">
    <property type="entry name" value="Ald_Oxase/Xan_DH_a/b"/>
</dbReference>
<evidence type="ECO:0000256" key="5">
    <source>
        <dbReference type="ARBA" id="ARBA00013123"/>
    </source>
</evidence>
<dbReference type="FunFam" id="3.90.1170.50:FF:000001">
    <property type="entry name" value="Aldehyde oxidase 1"/>
    <property type="match status" value="1"/>
</dbReference>
<evidence type="ECO:0000256" key="6">
    <source>
        <dbReference type="ARBA" id="ARBA00022505"/>
    </source>
</evidence>
<evidence type="ECO:0000256" key="13">
    <source>
        <dbReference type="ARBA" id="ARBA00023014"/>
    </source>
</evidence>
<feature type="active site" description="Proton acceptor" evidence="19">
    <location>
        <position position="1278"/>
    </location>
</feature>
<dbReference type="Pfam" id="PF02738">
    <property type="entry name" value="MoCoBD_1"/>
    <property type="match status" value="1"/>
</dbReference>
<dbReference type="PROSITE" id="PS51085">
    <property type="entry name" value="2FE2S_FER_2"/>
    <property type="match status" value="1"/>
</dbReference>
<keyword evidence="10 20" id="KW-0274">FAD</keyword>
<dbReference type="InterPro" id="IPR008274">
    <property type="entry name" value="AldOxase/xan_DH_MoCoBD1"/>
</dbReference>
<keyword evidence="6 21" id="KW-0500">Molybdenum</keyword>
<evidence type="ECO:0000259" key="22">
    <source>
        <dbReference type="PROSITE" id="PS51085"/>
    </source>
</evidence>
<comment type="catalytic activity">
    <reaction evidence="17">
        <text>xanthine + NAD(+) + H2O = urate + NADH + H(+)</text>
        <dbReference type="Rhea" id="RHEA:16669"/>
        <dbReference type="ChEBI" id="CHEBI:15377"/>
        <dbReference type="ChEBI" id="CHEBI:15378"/>
        <dbReference type="ChEBI" id="CHEBI:17712"/>
        <dbReference type="ChEBI" id="CHEBI:17775"/>
        <dbReference type="ChEBI" id="CHEBI:57540"/>
        <dbReference type="ChEBI" id="CHEBI:57945"/>
        <dbReference type="EC" id="1.17.1.4"/>
    </reaction>
</comment>
<feature type="binding site" evidence="21">
    <location>
        <position position="929"/>
    </location>
    <ligand>
        <name>Mo-molybdopterin</name>
        <dbReference type="ChEBI" id="CHEBI:71302"/>
    </ligand>
    <ligandPart>
        <name>Mo</name>
        <dbReference type="ChEBI" id="CHEBI:28685"/>
    </ligandPart>
</feature>
<dbReference type="InterPro" id="IPR002346">
    <property type="entry name" value="Mopterin_DH_FAD-bd"/>
</dbReference>
<feature type="domain" description="FAD-binding PCMH-type" evidence="23">
    <location>
        <begin position="248"/>
        <end position="433"/>
    </location>
</feature>
<keyword evidence="15" id="KW-0576">Peroxisome</keyword>
<dbReference type="SUPFAM" id="SSF47741">
    <property type="entry name" value="CO dehydrogenase ISP C-domain like"/>
    <property type="match status" value="1"/>
</dbReference>
<dbReference type="FunFam" id="3.30.365.10:FF:000003">
    <property type="entry name" value="Aldehyde oxidase 1"/>
    <property type="match status" value="1"/>
</dbReference>
<dbReference type="SUPFAM" id="SSF55447">
    <property type="entry name" value="CO dehydrogenase flavoprotein C-terminal domain-like"/>
    <property type="match status" value="1"/>
</dbReference>
<dbReference type="FunFam" id="3.30.43.10:FF:000001">
    <property type="entry name" value="Xanthine dehydrogenase/oxidase"/>
    <property type="match status" value="1"/>
</dbReference>
<dbReference type="Gene3D" id="3.90.1170.50">
    <property type="entry name" value="Aldehyde oxidase/xanthine dehydrogenase, a/b hammerhead"/>
    <property type="match status" value="1"/>
</dbReference>
<dbReference type="GO" id="GO:0071949">
    <property type="term" value="F:FAD binding"/>
    <property type="evidence" value="ECO:0007669"/>
    <property type="project" value="InterPro"/>
</dbReference>
<dbReference type="FunFam" id="3.30.365.10:FF:000004">
    <property type="entry name" value="Xanthine dehydrogenase oxidase"/>
    <property type="match status" value="1"/>
</dbReference>
<dbReference type="InterPro" id="IPR016167">
    <property type="entry name" value="FAD-bd_PCMH_sub1"/>
</dbReference>
<dbReference type="GO" id="GO:0004854">
    <property type="term" value="F:xanthine dehydrogenase activity"/>
    <property type="evidence" value="ECO:0007669"/>
    <property type="project" value="UniProtKB-EC"/>
</dbReference>
<dbReference type="SMART" id="SM01092">
    <property type="entry name" value="CO_deh_flav_C"/>
    <property type="match status" value="1"/>
</dbReference>
<dbReference type="FunFam" id="3.30.465.10:FF:000004">
    <property type="entry name" value="Xanthine dehydrogenase/oxidase"/>
    <property type="match status" value="1"/>
</dbReference>
<name>A0A9P0WVX0_PIEBR</name>
<feature type="binding site" evidence="20">
    <location>
        <position position="931"/>
    </location>
    <ligand>
        <name>substrate</name>
    </ligand>
</feature>
<dbReference type="InterPro" id="IPR036683">
    <property type="entry name" value="CO_DH_flav_C_dom_sf"/>
</dbReference>
<feature type="binding site" evidence="20">
    <location>
        <begin position="365"/>
        <end position="369"/>
    </location>
    <ligand>
        <name>FAD</name>
        <dbReference type="ChEBI" id="CHEBI:57692"/>
    </ligand>
</feature>
<evidence type="ECO:0000256" key="12">
    <source>
        <dbReference type="ARBA" id="ARBA00023004"/>
    </source>
</evidence>
<dbReference type="SUPFAM" id="SSF56003">
    <property type="entry name" value="Molybdenum cofactor-binding domain"/>
    <property type="match status" value="1"/>
</dbReference>
<dbReference type="Gene3D" id="3.30.465.10">
    <property type="match status" value="1"/>
</dbReference>
<dbReference type="InterPro" id="IPR002888">
    <property type="entry name" value="2Fe-2S-bd"/>
</dbReference>
<dbReference type="Pfam" id="PF03450">
    <property type="entry name" value="CO_deh_flav_C"/>
    <property type="match status" value="1"/>
</dbReference>
<comment type="cofactor">
    <cofactor evidence="21">
        <name>[2Fe-2S] cluster</name>
        <dbReference type="ChEBI" id="CHEBI:190135"/>
    </cofactor>
    <text evidence="21">Binds 2 [2Fe-2S] clusters.</text>
</comment>
<feature type="binding site" evidence="21">
    <location>
        <position position="125"/>
    </location>
    <ligand>
        <name>[2Fe-2S] cluster</name>
        <dbReference type="ChEBI" id="CHEBI:190135"/>
        <label>2</label>
    </ligand>
</feature>
<feature type="binding site" evidence="21">
    <location>
        <position position="60"/>
    </location>
    <ligand>
        <name>[2Fe-2S] cluster</name>
        <dbReference type="ChEBI" id="CHEBI:190135"/>
        <label>1</label>
    </ligand>
</feature>
<dbReference type="InterPro" id="IPR005107">
    <property type="entry name" value="CO_DH_flav_C"/>
</dbReference>
<feature type="binding site" evidence="20">
    <location>
        <position position="897"/>
    </location>
    <ligand>
        <name>substrate</name>
    </ligand>
</feature>
<evidence type="ECO:0000256" key="20">
    <source>
        <dbReference type="PIRSR" id="PIRSR000127-2"/>
    </source>
</evidence>
<evidence type="ECO:0000256" key="4">
    <source>
        <dbReference type="ARBA" id="ARBA00011738"/>
    </source>
</evidence>
<dbReference type="InterPro" id="IPR036884">
    <property type="entry name" value="2Fe-2S-bd_dom_sf"/>
</dbReference>
<keyword evidence="7" id="KW-0285">Flavoprotein</keyword>
<keyword evidence="13 21" id="KW-0411">Iron-sulfur</keyword>
<comment type="cofactor">
    <cofactor evidence="1 20">
        <name>FAD</name>
        <dbReference type="ChEBI" id="CHEBI:57692"/>
    </cofactor>
</comment>
<dbReference type="Pfam" id="PF01315">
    <property type="entry name" value="Ald_Xan_dh_C"/>
    <property type="match status" value="1"/>
</dbReference>
<dbReference type="InterPro" id="IPR046867">
    <property type="entry name" value="AldOxase/xan_DH_MoCoBD2"/>
</dbReference>
<comment type="subunit">
    <text evidence="4">Homodimer.</text>
</comment>
<keyword evidence="9 21" id="KW-0479">Metal-binding</keyword>
<dbReference type="Gene3D" id="1.10.150.120">
    <property type="entry name" value="[2Fe-2S]-binding domain"/>
    <property type="match status" value="1"/>
</dbReference>
<evidence type="ECO:0000256" key="8">
    <source>
        <dbReference type="ARBA" id="ARBA00022714"/>
    </source>
</evidence>
<dbReference type="SMART" id="SM01008">
    <property type="entry name" value="Ald_Xan_dh_C"/>
    <property type="match status" value="1"/>
</dbReference>
<dbReference type="GO" id="GO:0051537">
    <property type="term" value="F:2 iron, 2 sulfur cluster binding"/>
    <property type="evidence" value="ECO:0007669"/>
    <property type="project" value="UniProtKB-KW"/>
</dbReference>
<evidence type="ECO:0000256" key="7">
    <source>
        <dbReference type="ARBA" id="ARBA00022630"/>
    </source>
</evidence>
<dbReference type="EMBL" id="CALOZG010000001">
    <property type="protein sequence ID" value="CAH3867933.1"/>
    <property type="molecule type" value="Genomic_DNA"/>
</dbReference>
<dbReference type="SUPFAM" id="SSF56176">
    <property type="entry name" value="FAD-binding/transporter-associated domain-like"/>
    <property type="match status" value="1"/>
</dbReference>
<dbReference type="Pfam" id="PF00941">
    <property type="entry name" value="FAD_binding_5"/>
    <property type="match status" value="1"/>
</dbReference>
<feature type="binding site" evidence="21">
    <location>
        <position position="159"/>
    </location>
    <ligand>
        <name>[2Fe-2S] cluster</name>
        <dbReference type="ChEBI" id="CHEBI:190135"/>
        <label>2</label>
    </ligand>
</feature>
<feature type="binding site" evidence="21">
    <location>
        <position position="57"/>
    </location>
    <ligand>
        <name>[2Fe-2S] cluster</name>
        <dbReference type="ChEBI" id="CHEBI:190135"/>
        <label>1</label>
    </ligand>
</feature>
<dbReference type="GO" id="GO:0005777">
    <property type="term" value="C:peroxisome"/>
    <property type="evidence" value="ECO:0007669"/>
    <property type="project" value="UniProtKB-SubCell"/>
</dbReference>
<dbReference type="PIRSF" id="PIRSF000127">
    <property type="entry name" value="Xanthine_DH"/>
    <property type="match status" value="1"/>
</dbReference>
<feature type="binding site" evidence="20">
    <location>
        <position position="819"/>
    </location>
    <ligand>
        <name>substrate</name>
    </ligand>
</feature>
<dbReference type="InterPro" id="IPR012675">
    <property type="entry name" value="Beta-grasp_dom_sf"/>
</dbReference>
<evidence type="ECO:0000256" key="9">
    <source>
        <dbReference type="ARBA" id="ARBA00022723"/>
    </source>
</evidence>
<comment type="catalytic activity">
    <reaction evidence="18">
        <text>hypoxanthine + NAD(+) + H2O = xanthine + NADH + H(+)</text>
        <dbReference type="Rhea" id="RHEA:24670"/>
        <dbReference type="ChEBI" id="CHEBI:15377"/>
        <dbReference type="ChEBI" id="CHEBI:15378"/>
        <dbReference type="ChEBI" id="CHEBI:17368"/>
        <dbReference type="ChEBI" id="CHEBI:17712"/>
        <dbReference type="ChEBI" id="CHEBI:57540"/>
        <dbReference type="ChEBI" id="CHEBI:57945"/>
        <dbReference type="EC" id="1.17.1.4"/>
    </reaction>
</comment>
<comment type="similarity">
    <text evidence="3">Belongs to the xanthine dehydrogenase family.</text>
</comment>
<comment type="cofactor">
    <cofactor evidence="16">
        <name>[2Fe-2S] cluster</name>
        <dbReference type="ChEBI" id="CHEBI:190135"/>
    </cofactor>
</comment>
<evidence type="ECO:0000256" key="3">
    <source>
        <dbReference type="ARBA" id="ARBA00006849"/>
    </source>
</evidence>
<evidence type="ECO:0000256" key="21">
    <source>
        <dbReference type="PIRSR" id="PIRSR000127-3"/>
    </source>
</evidence>
<comment type="caution">
    <text evidence="24">The sequence shown here is derived from an EMBL/GenBank/DDBJ whole genome shotgun (WGS) entry which is preliminary data.</text>
</comment>
<reference evidence="24" key="1">
    <citation type="submission" date="2022-05" db="EMBL/GenBank/DDBJ databases">
        <authorList>
            <person name="Okamura Y."/>
        </authorList>
    </citation>
    <scope>NUCLEOTIDE SEQUENCE</scope>
</reference>
<proteinExistence type="inferred from homology"/>
<keyword evidence="14" id="KW-0520">NAD</keyword>
<dbReference type="InterPro" id="IPR036010">
    <property type="entry name" value="2Fe-2S_ferredoxin-like_sf"/>
</dbReference>
<dbReference type="EC" id="1.17.1.4" evidence="5"/>
<feature type="binding site" evidence="21">
    <location>
        <position position="82"/>
    </location>
    <ligand>
        <name>[2Fe-2S] cluster</name>
        <dbReference type="ChEBI" id="CHEBI:190135"/>
        <label>1</label>
    </ligand>
</feature>
<feature type="binding site" evidence="21">
    <location>
        <position position="122"/>
    </location>
    <ligand>
        <name>[2Fe-2S] cluster</name>
        <dbReference type="ChEBI" id="CHEBI:190135"/>
        <label>2</label>
    </ligand>
</feature>
<dbReference type="InterPro" id="IPR037165">
    <property type="entry name" value="AldOxase/xan_DH_Mopterin-bd_sf"/>
</dbReference>
<feature type="binding site" evidence="21">
    <location>
        <position position="52"/>
    </location>
    <ligand>
        <name>[2Fe-2S] cluster</name>
        <dbReference type="ChEBI" id="CHEBI:190135"/>
        <label>1</label>
    </ligand>
</feature>
<dbReference type="GO" id="GO:0005506">
    <property type="term" value="F:iron ion binding"/>
    <property type="evidence" value="ECO:0007669"/>
    <property type="project" value="InterPro"/>
</dbReference>
<dbReference type="InterPro" id="IPR036856">
    <property type="entry name" value="Ald_Oxase/Xan_DH_a/b_sf"/>
</dbReference>
<feature type="domain" description="2Fe-2S ferredoxin-type" evidence="22">
    <location>
        <begin position="13"/>
        <end position="100"/>
    </location>
</feature>
<protein>
    <recommendedName>
        <fullName evidence="5">xanthine dehydrogenase</fullName>
        <ecNumber evidence="5">1.17.1.4</ecNumber>
    </recommendedName>
</protein>
<dbReference type="SUPFAM" id="SSF54665">
    <property type="entry name" value="CO dehydrogenase molybdoprotein N-domain-like"/>
    <property type="match status" value="1"/>
</dbReference>
<gene>
    <name evidence="24" type="ORF">PIBRA_LOCUS529</name>
</gene>
<feature type="binding site" evidence="20">
    <location>
        <position position="378"/>
    </location>
    <ligand>
        <name>FAD</name>
        <dbReference type="ChEBI" id="CHEBI:57692"/>
    </ligand>
</feature>
<dbReference type="Pfam" id="PF01799">
    <property type="entry name" value="Fer2_2"/>
    <property type="match status" value="1"/>
</dbReference>
<evidence type="ECO:0000256" key="16">
    <source>
        <dbReference type="ARBA" id="ARBA00034078"/>
    </source>
</evidence>
<dbReference type="Gene3D" id="3.30.390.50">
    <property type="entry name" value="CO dehydrogenase flavoprotein, C-terminal domain"/>
    <property type="match status" value="1"/>
</dbReference>
<organism evidence="24 25">
    <name type="scientific">Pieris brassicae</name>
    <name type="common">White butterfly</name>
    <name type="synonym">Large white butterfly</name>
    <dbReference type="NCBI Taxonomy" id="7116"/>
    <lineage>
        <taxon>Eukaryota</taxon>
        <taxon>Metazoa</taxon>
        <taxon>Ecdysozoa</taxon>
        <taxon>Arthropoda</taxon>
        <taxon>Hexapoda</taxon>
        <taxon>Insecta</taxon>
        <taxon>Pterygota</taxon>
        <taxon>Neoptera</taxon>
        <taxon>Endopterygota</taxon>
        <taxon>Lepidoptera</taxon>
        <taxon>Glossata</taxon>
        <taxon>Ditrysia</taxon>
        <taxon>Papilionoidea</taxon>
        <taxon>Pieridae</taxon>
        <taxon>Pierinae</taxon>
        <taxon>Pieris</taxon>
    </lineage>
</organism>
<dbReference type="PROSITE" id="PS51387">
    <property type="entry name" value="FAD_PCMH"/>
    <property type="match status" value="1"/>
</dbReference>
<dbReference type="InterPro" id="IPR036318">
    <property type="entry name" value="FAD-bd_PCMH-like_sf"/>
</dbReference>
<feature type="binding site" evidence="20">
    <location>
        <position position="355"/>
    </location>
    <ligand>
        <name>FAD</name>
        <dbReference type="ChEBI" id="CHEBI:57692"/>
    </ligand>
</feature>
<dbReference type="FunFam" id="3.10.20.30:FF:000015">
    <property type="entry name" value="Aldehyde oxidase 1"/>
    <property type="match status" value="1"/>
</dbReference>
<evidence type="ECO:0000256" key="17">
    <source>
        <dbReference type="ARBA" id="ARBA00049017"/>
    </source>
</evidence>
<dbReference type="PANTHER" id="PTHR45444">
    <property type="entry name" value="XANTHINE DEHYDROGENASE"/>
    <property type="match status" value="1"/>
</dbReference>
<sequence>MNIEDFLPSQKTTILVFFVNGKKVIEPQPDPEWTLLWYLRKKLHLTGTKYGCGEGGCGACTVMISQYIRDLDRIKHFSVNACLMPLCAVHGLAVTTVEGIGSTEDKLHPVQERIAKAHGSQCGFCTPGIVMSMYALLRTKNKIDYNDIDTALQGNLCRCTGYRPIIEGFKTFMEEWEYHHDIQSDGKQNKSPCMMGKDCCRVNREDEENESRLFNKSDFTPYSPSQEPIFPPELKVNSNEYDSILTFFRTSNMTWIRPVTVTELLVLKKQFPTSKLVAGNTEVGVEVKFKKMVYPILISPLLLKELNFIRLTEEGIQIGAATTLSEVMSFMSDFIIKDKERGKTFDAIKEMLHWFAGTQIRNTASLVGNIITASPISDLNPILLASSASIIVKSLDRGERKVLIDSSFFKGYRKVDLSDDEVVLFVQIPFTNKDQYIKAYKQAKRREDDISIVTTAFYVEFENDNLSIVDAKLCFGGIAPTTVCAIKTSNLMKQKSWDEDLLRCVFDSLTEEFQLDSSVPGGMAEYRKSLCLSLFFRFYLHVLETRSINGTRPSNFTLSGSDQIAAFHPKSSQCFEIKNNSRNVYDAVGKPIVHMSALKQATGEAIYCDDLPSMEEELYLVLVFSKESHARLKSIDASQALSMPGVVAFFSAADISKGHNKMGAVVKDEEVFAEEIVTSRSCVIGAVVAKTEQIARKAKDLVSITYEKLEPVIVTIEDAIAHKSYFPDTYRELVHGDVNGALKQSEKIKDGYVRLGAQEHFYLETVSALAVRKEDELEIICSSQNPAEVALTVSEVLNVPHHKICAKAKRLGGGFGGKETRPMILIGPVALAAYRLKKPVRGVLDRDEDMQGSGYRHPCLIKYKVGFDNTGKIKGALFDVYANGGNYSDISSSMLERLMTHLDNCCNIPNVQINLNLCKTNTPSNTAFRGFGAPQAMFATENMLRDIATALNKDYEDIFNVNMYREGDFTFYDQELIHCTVSRCWSECIESSNYWQRKKEVEEFNRLNRWKKKGITILPTKYGISFQVDVLMQGGALILVYTDGSVLLSIGGVEMGQGLFTKMIQVASRVLEIDVSRIHISEMSTDKVPNSSPTAASVSSDLYGMAVLNACTTIKQRLEPIKAKNPGGKWEDWVGTAYVERVSLSATGFYAAPKIEFDRDTNSGRLFEYFTFGVACSEVIIDCLTGDHQVLRTDIVMDLGESLNPAIDIGQIEGGFMQGYGLFTIEEMLYSPTGEILSRGPGAYKIPGFSDIPKEFNVSLLKGAPNPRAVYSSKAVGEPPLFLAASVFFAIKEAIKSARLDAGVDADFVLEAPATCARIRMACEDHITQQVKPTVKTVGRPWNVNP</sequence>
<keyword evidence="25" id="KW-1185">Reference proteome</keyword>
<keyword evidence="8 21" id="KW-0001">2Fe-2S</keyword>
<evidence type="ECO:0000256" key="11">
    <source>
        <dbReference type="ARBA" id="ARBA00023002"/>
    </source>
</evidence>
<comment type="cofactor">
    <cofactor evidence="21">
        <name>Mo-molybdopterin</name>
        <dbReference type="ChEBI" id="CHEBI:71302"/>
    </cofactor>
    <text evidence="21">Binds 1 Mo-molybdopterin (Mo-MPT) cofactor per subunit.</text>
</comment>
<evidence type="ECO:0000256" key="14">
    <source>
        <dbReference type="ARBA" id="ARBA00023027"/>
    </source>
</evidence>
<dbReference type="InterPro" id="IPR016208">
    <property type="entry name" value="Ald_Oxase/xanthine_DH-like"/>
</dbReference>
<dbReference type="NCBIfam" id="TIGR02963">
    <property type="entry name" value="xanthine_xdhA"/>
    <property type="match status" value="1"/>
</dbReference>
<evidence type="ECO:0000256" key="1">
    <source>
        <dbReference type="ARBA" id="ARBA00001974"/>
    </source>
</evidence>
<dbReference type="Gene3D" id="3.10.20.30">
    <property type="match status" value="1"/>
</dbReference>
<evidence type="ECO:0000256" key="19">
    <source>
        <dbReference type="PIRSR" id="PIRSR000127-1"/>
    </source>
</evidence>
<dbReference type="Proteomes" id="UP001152562">
    <property type="component" value="Unassembled WGS sequence"/>
</dbReference>
<evidence type="ECO:0000256" key="15">
    <source>
        <dbReference type="ARBA" id="ARBA00023140"/>
    </source>
</evidence>
<dbReference type="InterPro" id="IPR014307">
    <property type="entry name" value="Xanthine_DH_ssu"/>
</dbReference>
<comment type="subcellular location">
    <subcellularLocation>
        <location evidence="2">Peroxisome</location>
    </subcellularLocation>
</comment>
<dbReference type="PANTHER" id="PTHR45444:SF3">
    <property type="entry name" value="XANTHINE DEHYDROGENASE"/>
    <property type="match status" value="1"/>
</dbReference>
<dbReference type="InterPro" id="IPR001041">
    <property type="entry name" value="2Fe-2S_ferredoxin-type"/>
</dbReference>
<keyword evidence="11" id="KW-0560">Oxidoreductase</keyword>
<evidence type="ECO:0000313" key="24">
    <source>
        <dbReference type="EMBL" id="CAH3867933.1"/>
    </source>
</evidence>
<dbReference type="InterPro" id="IPR006058">
    <property type="entry name" value="2Fe2S_fd_BS"/>
</dbReference>
<evidence type="ECO:0000256" key="2">
    <source>
        <dbReference type="ARBA" id="ARBA00004275"/>
    </source>
</evidence>
<evidence type="ECO:0000259" key="23">
    <source>
        <dbReference type="PROSITE" id="PS51387"/>
    </source>
</evidence>
<feature type="binding site" evidence="20">
    <location>
        <begin position="276"/>
        <end position="283"/>
    </location>
    <ligand>
        <name>FAD</name>
        <dbReference type="ChEBI" id="CHEBI:57692"/>
    </ligand>
</feature>
<dbReference type="Pfam" id="PF20256">
    <property type="entry name" value="MoCoBD_2"/>
    <property type="match status" value="1"/>
</dbReference>
<dbReference type="Gene3D" id="3.30.365.10">
    <property type="entry name" value="Aldehyde oxidase/xanthine dehydrogenase, molybdopterin binding domain"/>
    <property type="match status" value="4"/>
</dbReference>
<feature type="binding site" evidence="21">
    <location>
        <position position="784"/>
    </location>
    <ligand>
        <name>Mo-molybdopterin</name>
        <dbReference type="ChEBI" id="CHEBI:71302"/>
    </ligand>
    <ligandPart>
        <name>Mo</name>
        <dbReference type="ChEBI" id="CHEBI:28685"/>
    </ligandPart>
</feature>
<feature type="binding site" evidence="21">
    <location>
        <position position="815"/>
    </location>
    <ligand>
        <name>Mo-molybdopterin</name>
        <dbReference type="ChEBI" id="CHEBI:71302"/>
    </ligand>
    <ligandPart>
        <name>Mo</name>
        <dbReference type="ChEBI" id="CHEBI:28685"/>
    </ligandPart>
</feature>
<evidence type="ECO:0000256" key="18">
    <source>
        <dbReference type="ARBA" id="ARBA00049517"/>
    </source>
</evidence>
<dbReference type="SUPFAM" id="SSF54292">
    <property type="entry name" value="2Fe-2S ferredoxin-like"/>
    <property type="match status" value="1"/>
</dbReference>
<evidence type="ECO:0000256" key="10">
    <source>
        <dbReference type="ARBA" id="ARBA00022827"/>
    </source>
</evidence>